<feature type="transmembrane region" description="Helical" evidence="1">
    <location>
        <begin position="152"/>
        <end position="171"/>
    </location>
</feature>
<accession>A0A3E3EEL5</accession>
<dbReference type="Proteomes" id="UP000261032">
    <property type="component" value="Unassembled WGS sequence"/>
</dbReference>
<dbReference type="EMBL" id="QUSL01000009">
    <property type="protein sequence ID" value="RGD86051.1"/>
    <property type="molecule type" value="Genomic_DNA"/>
</dbReference>
<name>A0A3E3EEL5_9FIRM</name>
<keyword evidence="1" id="KW-0812">Transmembrane</keyword>
<reference evidence="3 4" key="1">
    <citation type="submission" date="2018-08" db="EMBL/GenBank/DDBJ databases">
        <title>A genome reference for cultivated species of the human gut microbiota.</title>
        <authorList>
            <person name="Zou Y."/>
            <person name="Xue W."/>
            <person name="Luo G."/>
        </authorList>
    </citation>
    <scope>NUCLEOTIDE SEQUENCE [LARGE SCALE GENOMIC DNA]</scope>
    <source>
        <strain evidence="3 4">OM06-4</strain>
    </source>
</reference>
<comment type="caution">
    <text evidence="3">The sequence shown here is derived from an EMBL/GenBank/DDBJ whole genome shotgun (WGS) entry which is preliminary data.</text>
</comment>
<keyword evidence="1" id="KW-0472">Membrane</keyword>
<proteinExistence type="predicted"/>
<sequence length="350" mass="40750">MKLRLTNYDTSEYKQFEDMLNNLSKSGYNCKSVDMFTVFKKDEQRFYYKADIFVPQKKSSKNNREQRDQWLLNYVNHGYEFIGKSRKIYVFKAAQAANIKGTDQALLLTYFKRNKTISNIIFIFVAMLLSFLLIPSVFANQNPMEFITNGSIILHYIPLLFCPALLIRFFNHHLTTEKIKLTLSNKKANNKISKYPFIMSNWLLIVSIVLIIAGFSIDFIGRETLPLNDRIITLSALGLSSNNDEYNTFNKSSSLMIKEAISYNEENDNDALIVNYYYYNSEKKAKNALNDYLNSVNFKNKKQITNGYLLSNDSIYNCIAFVKNKRLIIVQTTVDLLENNTYQKITSFNY</sequence>
<reference evidence="2" key="2">
    <citation type="submission" date="2023-01" db="EMBL/GenBank/DDBJ databases">
        <title>Human gut microbiome strain richness.</title>
        <authorList>
            <person name="Chen-Liaw A."/>
        </authorList>
    </citation>
    <scope>NUCLEOTIDE SEQUENCE</scope>
    <source>
        <strain evidence="2">1001217st2_G6_1001217B_191108</strain>
    </source>
</reference>
<evidence type="ECO:0000313" key="2">
    <source>
        <dbReference type="EMBL" id="MDB7083974.1"/>
    </source>
</evidence>
<dbReference type="AlphaFoldDB" id="A0A3E3EEL5"/>
<dbReference type="EMBL" id="JAQLKE010000012">
    <property type="protein sequence ID" value="MDB7083974.1"/>
    <property type="molecule type" value="Genomic_DNA"/>
</dbReference>
<dbReference type="RefSeq" id="WP_008791788.1">
    <property type="nucleotide sequence ID" value="NZ_CAXMZF010000001.1"/>
</dbReference>
<organism evidence="3 4">
    <name type="scientific">Thomasclavelia ramosa</name>
    <dbReference type="NCBI Taxonomy" id="1547"/>
    <lineage>
        <taxon>Bacteria</taxon>
        <taxon>Bacillati</taxon>
        <taxon>Bacillota</taxon>
        <taxon>Erysipelotrichia</taxon>
        <taxon>Erysipelotrichales</taxon>
        <taxon>Coprobacillaceae</taxon>
        <taxon>Thomasclavelia</taxon>
    </lineage>
</organism>
<evidence type="ECO:0000313" key="4">
    <source>
        <dbReference type="Proteomes" id="UP000261032"/>
    </source>
</evidence>
<protein>
    <submittedName>
        <fullName evidence="3">DUF2812 domain-containing protein</fullName>
    </submittedName>
</protein>
<dbReference type="Proteomes" id="UP001211987">
    <property type="component" value="Unassembled WGS sequence"/>
</dbReference>
<keyword evidence="1" id="KW-1133">Transmembrane helix</keyword>
<gene>
    <name evidence="3" type="ORF">DXB93_07770</name>
    <name evidence="2" type="ORF">PM738_09190</name>
</gene>
<evidence type="ECO:0000313" key="3">
    <source>
        <dbReference type="EMBL" id="RGD86051.1"/>
    </source>
</evidence>
<feature type="transmembrane region" description="Helical" evidence="1">
    <location>
        <begin position="120"/>
        <end position="140"/>
    </location>
</feature>
<feature type="transmembrane region" description="Helical" evidence="1">
    <location>
        <begin position="192"/>
        <end position="217"/>
    </location>
</feature>
<evidence type="ECO:0000256" key="1">
    <source>
        <dbReference type="SAM" id="Phobius"/>
    </source>
</evidence>